<accession>A0A1H9NL51</accession>
<dbReference type="RefSeq" id="WP_089953617.1">
    <property type="nucleotide sequence ID" value="NZ_FOFR01000010.1"/>
</dbReference>
<proteinExistence type="predicted"/>
<dbReference type="Proteomes" id="UP000199352">
    <property type="component" value="Unassembled WGS sequence"/>
</dbReference>
<evidence type="ECO:0000313" key="2">
    <source>
        <dbReference type="EMBL" id="SER36622.1"/>
    </source>
</evidence>
<dbReference type="STRING" id="402600.SAMN05216188_110268"/>
<reference evidence="3" key="1">
    <citation type="submission" date="2016-10" db="EMBL/GenBank/DDBJ databases">
        <authorList>
            <person name="Varghese N."/>
            <person name="Submissions S."/>
        </authorList>
    </citation>
    <scope>NUCLEOTIDE SEQUENCE [LARGE SCALE GENOMIC DNA]</scope>
    <source>
        <strain evidence="3">CGMCC 4.3525</strain>
    </source>
</reference>
<dbReference type="EMBL" id="FOFR01000010">
    <property type="protein sequence ID" value="SER36622.1"/>
    <property type="molecule type" value="Genomic_DNA"/>
</dbReference>
<dbReference type="AlphaFoldDB" id="A0A1H9NL51"/>
<protein>
    <submittedName>
        <fullName evidence="2">Uncharacterized protein</fullName>
    </submittedName>
</protein>
<keyword evidence="3" id="KW-1185">Reference proteome</keyword>
<keyword evidence="1" id="KW-0812">Transmembrane</keyword>
<keyword evidence="1" id="KW-1133">Transmembrane helix</keyword>
<name>A0A1H9NL51_9PSEU</name>
<gene>
    <name evidence="2" type="ORF">SAMN05216188_110268</name>
</gene>
<evidence type="ECO:0000256" key="1">
    <source>
        <dbReference type="SAM" id="Phobius"/>
    </source>
</evidence>
<organism evidence="2 3">
    <name type="scientific">Lentzea xinjiangensis</name>
    <dbReference type="NCBI Taxonomy" id="402600"/>
    <lineage>
        <taxon>Bacteria</taxon>
        <taxon>Bacillati</taxon>
        <taxon>Actinomycetota</taxon>
        <taxon>Actinomycetes</taxon>
        <taxon>Pseudonocardiales</taxon>
        <taxon>Pseudonocardiaceae</taxon>
        <taxon>Lentzea</taxon>
    </lineage>
</organism>
<dbReference type="OrthoDB" id="3291890at2"/>
<feature type="transmembrane region" description="Helical" evidence="1">
    <location>
        <begin position="12"/>
        <end position="34"/>
    </location>
</feature>
<keyword evidence="1" id="KW-0472">Membrane</keyword>
<sequence length="139" mass="15478">MSSDTRKKTLRIAAFAVVAIVIVAGVGFGVHYAWQVSRGPTQASKEDCELAQQLYDRAKQVPSDPAQAQALEVELRKIRYEQFENDGISTEVGRFIMWQVNEVTGGAPNPSRADYDDMVSNAQGHCRGELVLNIPRYDY</sequence>
<evidence type="ECO:0000313" key="3">
    <source>
        <dbReference type="Proteomes" id="UP000199352"/>
    </source>
</evidence>